<keyword evidence="2" id="KW-1185">Reference proteome</keyword>
<proteinExistence type="predicted"/>
<sequence length="163" mass="19594">MDMMQTWKKRKERRWSQLGPLGKFHNTAIHIKAKDYRHSLFRRRAGKVLGLDNDTRWNSWFLQLDTALDKEEHIKWYQGKSYNAHVDDYLAPQDWQNLRETRNFLQPFRKITLLTESYRSTLDHEYDLLAQELDVIGTEPDVDEYETYTSQSPIPIDFSLLAW</sequence>
<evidence type="ECO:0000313" key="2">
    <source>
        <dbReference type="Proteomes" id="UP001148629"/>
    </source>
</evidence>
<organism evidence="1 2">
    <name type="scientific">Fusarium decemcellulare</name>
    <dbReference type="NCBI Taxonomy" id="57161"/>
    <lineage>
        <taxon>Eukaryota</taxon>
        <taxon>Fungi</taxon>
        <taxon>Dikarya</taxon>
        <taxon>Ascomycota</taxon>
        <taxon>Pezizomycotina</taxon>
        <taxon>Sordariomycetes</taxon>
        <taxon>Hypocreomycetidae</taxon>
        <taxon>Hypocreales</taxon>
        <taxon>Nectriaceae</taxon>
        <taxon>Fusarium</taxon>
        <taxon>Fusarium decemcellulare species complex</taxon>
    </lineage>
</organism>
<name>A0ACC1SLI2_9HYPO</name>
<dbReference type="EMBL" id="JANRMS010000316">
    <property type="protein sequence ID" value="KAJ3542069.1"/>
    <property type="molecule type" value="Genomic_DNA"/>
</dbReference>
<dbReference type="Proteomes" id="UP001148629">
    <property type="component" value="Unassembled WGS sequence"/>
</dbReference>
<gene>
    <name evidence="1" type="ORF">NM208_g4295</name>
</gene>
<reference evidence="1" key="1">
    <citation type="submission" date="2022-08" db="EMBL/GenBank/DDBJ databases">
        <title>Genome Sequence of Fusarium decemcellulare.</title>
        <authorList>
            <person name="Buettner E."/>
        </authorList>
    </citation>
    <scope>NUCLEOTIDE SEQUENCE</scope>
    <source>
        <strain evidence="1">Babe19</strain>
    </source>
</reference>
<accession>A0ACC1SLI2</accession>
<protein>
    <submittedName>
        <fullName evidence="1">Uncharacterized protein</fullName>
    </submittedName>
</protein>
<comment type="caution">
    <text evidence="1">The sequence shown here is derived from an EMBL/GenBank/DDBJ whole genome shotgun (WGS) entry which is preliminary data.</text>
</comment>
<evidence type="ECO:0000313" key="1">
    <source>
        <dbReference type="EMBL" id="KAJ3542069.1"/>
    </source>
</evidence>